<feature type="transmembrane region" description="Helical" evidence="1">
    <location>
        <begin position="106"/>
        <end position="124"/>
    </location>
</feature>
<comment type="caution">
    <text evidence="2">The sequence shown here is derived from an EMBL/GenBank/DDBJ whole genome shotgun (WGS) entry which is preliminary data.</text>
</comment>
<accession>A0ABS2CJW6</accession>
<evidence type="ECO:0000256" key="1">
    <source>
        <dbReference type="SAM" id="Phobius"/>
    </source>
</evidence>
<feature type="transmembrane region" description="Helical" evidence="1">
    <location>
        <begin position="130"/>
        <end position="149"/>
    </location>
</feature>
<dbReference type="Proteomes" id="UP001430172">
    <property type="component" value="Unassembled WGS sequence"/>
</dbReference>
<evidence type="ECO:0000313" key="3">
    <source>
        <dbReference type="Proteomes" id="UP001430172"/>
    </source>
</evidence>
<keyword evidence="1" id="KW-0812">Transmembrane</keyword>
<keyword evidence="1" id="KW-0472">Membrane</keyword>
<feature type="transmembrane region" description="Helical" evidence="1">
    <location>
        <begin position="40"/>
        <end position="58"/>
    </location>
</feature>
<protein>
    <submittedName>
        <fullName evidence="2">Uncharacterized protein</fullName>
    </submittedName>
</protein>
<dbReference type="EMBL" id="JAFDVD010000005">
    <property type="protein sequence ID" value="MBM6399461.1"/>
    <property type="molecule type" value="Genomic_DNA"/>
</dbReference>
<gene>
    <name evidence="2" type="ORF">JQN70_03590</name>
</gene>
<evidence type="ECO:0000313" key="2">
    <source>
        <dbReference type="EMBL" id="MBM6399461.1"/>
    </source>
</evidence>
<feature type="transmembrane region" description="Helical" evidence="1">
    <location>
        <begin position="6"/>
        <end position="28"/>
    </location>
</feature>
<feature type="transmembrane region" description="Helical" evidence="1">
    <location>
        <begin position="156"/>
        <end position="176"/>
    </location>
</feature>
<dbReference type="RefSeq" id="WP_204129956.1">
    <property type="nucleotide sequence ID" value="NZ_JAFDVD010000005.1"/>
</dbReference>
<reference evidence="2" key="1">
    <citation type="submission" date="2021-02" db="EMBL/GenBank/DDBJ databases">
        <title>Phycicoccus sp. MQZ13P-5T, whole genome shotgun sequence.</title>
        <authorList>
            <person name="Tuo L."/>
        </authorList>
    </citation>
    <scope>NUCLEOTIDE SEQUENCE</scope>
    <source>
        <strain evidence="2">MQZ13P-5</strain>
    </source>
</reference>
<name>A0ABS2CJW6_9MICO</name>
<keyword evidence="3" id="KW-1185">Reference proteome</keyword>
<proteinExistence type="predicted"/>
<keyword evidence="1" id="KW-1133">Transmembrane helix</keyword>
<organism evidence="2 3">
    <name type="scientific">Phycicoccus sonneratiae</name>
    <dbReference type="NCBI Taxonomy" id="2807628"/>
    <lineage>
        <taxon>Bacteria</taxon>
        <taxon>Bacillati</taxon>
        <taxon>Actinomycetota</taxon>
        <taxon>Actinomycetes</taxon>
        <taxon>Micrococcales</taxon>
        <taxon>Intrasporangiaceae</taxon>
        <taxon>Phycicoccus</taxon>
    </lineage>
</organism>
<sequence>MLDDTFARDLVMIGAVFGAATFAWAGWAQEGPPPAGGWRVVLGVLSVAGLALAGWSGVLAARNWDAATAIAPGGRGFTLYLVVFWAEVLVAVVAGMLLARAGRSDLLAPLVMLVVGVHFVALAVVFGQPVLHLVAVLLTAVAVLAALVPPGGVARSFWCGLLGAPVFLGVGLWSFLRGASVLSAA</sequence>
<feature type="transmembrane region" description="Helical" evidence="1">
    <location>
        <begin position="78"/>
        <end position="99"/>
    </location>
</feature>